<feature type="non-terminal residue" evidence="5">
    <location>
        <position position="1920"/>
    </location>
</feature>
<sequence>MAYPSADTAPTLPSYSDGSKYTVSWPMGSGEIRKLRSYPSGGTLYFYNYELSTTINPTEDGIFQYTIAYCDRVPEPGGDDATIIVCGSESALSAPIEILSKPEIQGGLSVSADTDTGDISISWEQAEPNTDYYNVKEVTSGALQKINEPALKAVFSNRNNGNYSYIYSACNKYDSCSDWSDSQSIVLLRKPSTVSNLAVTGDLENGEYTITWSSPTGPVDYYEYREKLNEVWLDYQGIDLAQKLGPITKPDGTYEYAIRACNTEGCGPEVSTGSLRIAHPQPQPPTELKVEHLSGELHLSWIRSADGNDDGYEFRLNGEGWQATDTLTGTTQRIGGYGLYQFDVRACNLIPEGRKCSDPVAVSYDYVDPDPSSPGWAKRASPELYIPGSATIQPSLASHHNVQVLAGEGSVSGGAASYQVPLTLPLGRNNVMPSVSFAYSSRSGSSTMGMGWSLAAGSAISRCPQTLIHDGRKIGVQYNATNDRLCIDGQRLLLVAGTYGQSGAEYRTELDTFARIIQSGAINSSGTSFKVEMKDGRVRHYGVNTNSRHIASGRTQVLTWALSREDGLANGNNSIHYEYQSFGSGEYELADIYYTGTSSTVGNRHIEFIYSGRPDRTSQYLAGGLTRQTQRLTSVRISLDGLPVREYQLAYGTSAASSRSLLNSITECGYDALGFFQCGEPTNFTWQDSNNAYLLEKFGYKFGAGNWQENGAEPTGILQDVRRIDQALPRGDFNGDGVRDWSGYHISAEGELTGTFIAGEENCFRNSYAGRYECAEIDIDQDGKTDGWRRQSDQLQIATKRDSAGNFIWSSTSIALTNYDRIVNSDDYNGDGWPDLFILRDVGPAAPTNKLLYLYLHTGNPDNAFINNGREIVDYEYHIVERLAKYDVQFMGDVDGNGLPDLLVSEVRINITGADVVSAPQPRPSYFLYAESDGTSVNFVPVDATTELPALTVDDLTINHYTFIDMNADGLTDWLKWSGAGENLQYRLNKGNRQMTGWIDLGLPDAIPSRSYRYNVSMGDPAIAHVRAPKYMSAFKQMDTDNDGRAELLFPGQRLVTSCQTRFDYQDFKEFCGDDLYGWRRPYDLEPPTYDNIAASNFDRGIYQFDGIRFVEQSNGSIAAEYFTSDIVGSAYQSAVVDATGNGLMDFVFAYGCDIGDNDCRIETAGGVMAGKAQGVYILRNRGSVSDESRYEPTDMLIAVENGFGTRDEWHYRPLSSRDDRYHSSAKPFYERGGYLDSLSSSVQEDHFEFTSSMYVVAEHRQSNGLGGLNKKQYRYKGAVFNNKGRGFQGFHSIIEEDLAADIEAQSDFHQIFPLAGKLHKQRQWELADRTSDTSSVNAFKESTFEWQFWLKGGHSSPTVVDALADSWNVSANDPYFVGPKEQSSIHRTLKRSGNSRTHLYTQSQTTSFDAWGNVLLAENRYEEANSSHIVVSTTNTQYAAADQTNWWINKPSKQTVTKKSIQSRKGVAIAANTDTQQSVVVDFLQWDSNARKPKQVKTTPSNGKWTQVDTVYNNYGLPTKVTTSAEGEAQTRVAETTAFSTDGYFPKTVKNALGHTVTTETNARFGQPDSVTDANGLTTRYSYDAFGRATKVTTPYRSDLGLKVAPDIYTALQWCSSGCSRAPGAVFKTIQQQSGTPEQITYHDQLGRVIRTEVQAFDGSDWIARTVTYNALGQTTFESVPHYASSGTSYGTRYLDYDTFGRALHKTVNQTNGQQLDVTYTHEQASGFTTSIQVNGRLMSRTYNGLQQLTETVDALSGTTRYAYDGAGNPIVLQDASGNRITAKYNALGQKEWVDDPNMGAKSFTYTGFGEVETEVDGNLDITSFTYDRLGRIDSRSVNGTEEASWIYDSAANGKGLPARESRSDASYARSYSYDALSRPYKVTTAIDGEDFVTVNHYDSNYGRLKGLSYPSGLTLQYG</sequence>
<accession>A0ABV4P2P1</accession>
<evidence type="ECO:0000259" key="4">
    <source>
        <dbReference type="SMART" id="SM00060"/>
    </source>
</evidence>
<proteinExistence type="predicted"/>
<dbReference type="InterPro" id="IPR006530">
    <property type="entry name" value="YD"/>
</dbReference>
<dbReference type="EMBL" id="JBGMEK010000041">
    <property type="protein sequence ID" value="MFA0812406.1"/>
    <property type="molecule type" value="Genomic_DNA"/>
</dbReference>
<dbReference type="Proteomes" id="UP001569428">
    <property type="component" value="Unassembled WGS sequence"/>
</dbReference>
<evidence type="ECO:0000256" key="1">
    <source>
        <dbReference type="ARBA" id="ARBA00004613"/>
    </source>
</evidence>
<reference evidence="5 6" key="1">
    <citation type="submission" date="2024-08" db="EMBL/GenBank/DDBJ databases">
        <authorList>
            <person name="Ishaq N."/>
        </authorList>
    </citation>
    <scope>NUCLEOTIDE SEQUENCE [LARGE SCALE GENOMIC DNA]</scope>
    <source>
        <strain evidence="5 6">DSM 18651</strain>
    </source>
</reference>
<name>A0ABV4P2P1_9GAMM</name>
<dbReference type="RefSeq" id="WP_371840075.1">
    <property type="nucleotide sequence ID" value="NZ_JBGMEK010000041.1"/>
</dbReference>
<dbReference type="SUPFAM" id="SSF49265">
    <property type="entry name" value="Fibronectin type III"/>
    <property type="match status" value="1"/>
</dbReference>
<dbReference type="InterPro" id="IPR028994">
    <property type="entry name" value="Integrin_alpha_N"/>
</dbReference>
<comment type="caution">
    <text evidence="5">The sequence shown here is derived from an EMBL/GenBank/DDBJ whole genome shotgun (WGS) entry which is preliminary data.</text>
</comment>
<dbReference type="InterPro" id="IPR003284">
    <property type="entry name" value="Sal_SpvB"/>
</dbReference>
<dbReference type="CDD" id="cd00063">
    <property type="entry name" value="FN3"/>
    <property type="match status" value="1"/>
</dbReference>
<keyword evidence="6" id="KW-1185">Reference proteome</keyword>
<evidence type="ECO:0000256" key="2">
    <source>
        <dbReference type="ARBA" id="ARBA00022525"/>
    </source>
</evidence>
<protein>
    <submittedName>
        <fullName evidence="5">SpvB/TcaC N-terminal domain-containing protein</fullName>
    </submittedName>
</protein>
<dbReference type="PANTHER" id="PTHR32305:SF15">
    <property type="entry name" value="PROTEIN RHSA-RELATED"/>
    <property type="match status" value="1"/>
</dbReference>
<evidence type="ECO:0000313" key="6">
    <source>
        <dbReference type="Proteomes" id="UP001569428"/>
    </source>
</evidence>
<keyword evidence="3" id="KW-0843">Virulence</keyword>
<feature type="domain" description="Fibronectin type-III" evidence="4">
    <location>
        <begin position="191"/>
        <end position="267"/>
    </location>
</feature>
<dbReference type="PANTHER" id="PTHR32305">
    <property type="match status" value="1"/>
</dbReference>
<organism evidence="5 6">
    <name type="scientific">Microbulbifer epialgicus</name>
    <dbReference type="NCBI Taxonomy" id="393907"/>
    <lineage>
        <taxon>Bacteria</taxon>
        <taxon>Pseudomonadati</taxon>
        <taxon>Pseudomonadota</taxon>
        <taxon>Gammaproteobacteria</taxon>
        <taxon>Cellvibrionales</taxon>
        <taxon>Microbulbiferaceae</taxon>
        <taxon>Microbulbifer</taxon>
    </lineage>
</organism>
<dbReference type="InterPro" id="IPR036116">
    <property type="entry name" value="FN3_sf"/>
</dbReference>
<feature type="domain" description="Fibronectin type-III" evidence="4">
    <location>
        <begin position="282"/>
        <end position="353"/>
    </location>
</feature>
<evidence type="ECO:0000256" key="3">
    <source>
        <dbReference type="ARBA" id="ARBA00023026"/>
    </source>
</evidence>
<dbReference type="InterPro" id="IPR031325">
    <property type="entry name" value="RHS_repeat"/>
</dbReference>
<dbReference type="SUPFAM" id="SSF69318">
    <property type="entry name" value="Integrin alpha N-terminal domain"/>
    <property type="match status" value="1"/>
</dbReference>
<dbReference type="InterPro" id="IPR050708">
    <property type="entry name" value="T6SS_VgrG/RHS"/>
</dbReference>
<dbReference type="Gene3D" id="2.180.10.10">
    <property type="entry name" value="RHS repeat-associated core"/>
    <property type="match status" value="2"/>
</dbReference>
<dbReference type="Pfam" id="PF05593">
    <property type="entry name" value="RHS_repeat"/>
    <property type="match status" value="2"/>
</dbReference>
<dbReference type="InterPro" id="IPR013783">
    <property type="entry name" value="Ig-like_fold"/>
</dbReference>
<evidence type="ECO:0000313" key="5">
    <source>
        <dbReference type="EMBL" id="MFA0812406.1"/>
    </source>
</evidence>
<dbReference type="InterPro" id="IPR003961">
    <property type="entry name" value="FN3_dom"/>
</dbReference>
<dbReference type="Pfam" id="PF03534">
    <property type="entry name" value="SpvB"/>
    <property type="match status" value="1"/>
</dbReference>
<keyword evidence="2" id="KW-0964">Secreted</keyword>
<dbReference type="SMART" id="SM00060">
    <property type="entry name" value="FN3"/>
    <property type="match status" value="2"/>
</dbReference>
<comment type="subcellular location">
    <subcellularLocation>
        <location evidence="1">Secreted</location>
    </subcellularLocation>
</comment>
<dbReference type="Gene3D" id="2.60.40.10">
    <property type="entry name" value="Immunoglobulins"/>
    <property type="match status" value="2"/>
</dbReference>
<gene>
    <name evidence="5" type="ORF">ACCI49_15955</name>
</gene>
<dbReference type="NCBIfam" id="TIGR01643">
    <property type="entry name" value="YD_repeat_2x"/>
    <property type="match status" value="1"/>
</dbReference>